<comment type="similarity">
    <text evidence="1">Belongs to the glycosyltransferase 20 family.</text>
</comment>
<evidence type="ECO:0000313" key="3">
    <source>
        <dbReference type="Proteomes" id="UP000238801"/>
    </source>
</evidence>
<dbReference type="GO" id="GO:0005992">
    <property type="term" value="P:trehalose biosynthetic process"/>
    <property type="evidence" value="ECO:0007669"/>
    <property type="project" value="InterPro"/>
</dbReference>
<dbReference type="SUPFAM" id="SSF53756">
    <property type="entry name" value="UDP-Glycosyltransferase/glycogen phosphorylase"/>
    <property type="match status" value="1"/>
</dbReference>
<keyword evidence="3" id="KW-1185">Reference proteome</keyword>
<evidence type="ECO:0000256" key="1">
    <source>
        <dbReference type="ARBA" id="ARBA00008799"/>
    </source>
</evidence>
<dbReference type="InterPro" id="IPR001830">
    <property type="entry name" value="Glyco_trans_20"/>
</dbReference>
<comment type="caution">
    <text evidence="2">The sequence shown here is derived from an EMBL/GenBank/DDBJ whole genome shotgun (WGS) entry which is preliminary data.</text>
</comment>
<dbReference type="PANTHER" id="PTHR10788:SF106">
    <property type="entry name" value="BCDNA.GH08860"/>
    <property type="match status" value="1"/>
</dbReference>
<reference evidence="2 3" key="1">
    <citation type="submission" date="2018-03" db="EMBL/GenBank/DDBJ databases">
        <title>Genomic Encyclopedia of Archaeal and Bacterial Type Strains, Phase II (KMG-II): from individual species to whole genera.</title>
        <authorList>
            <person name="Goeker M."/>
        </authorList>
    </citation>
    <scope>NUCLEOTIDE SEQUENCE [LARGE SCALE GENOMIC DNA]</scope>
    <source>
        <strain evidence="2 3">DSM 29318</strain>
    </source>
</reference>
<protein>
    <submittedName>
        <fullName evidence="2">Trehalose 6-phosphate synthase</fullName>
    </submittedName>
</protein>
<organism evidence="2 3">
    <name type="scientific">Hasllibacter halocynthiae</name>
    <dbReference type="NCBI Taxonomy" id="595589"/>
    <lineage>
        <taxon>Bacteria</taxon>
        <taxon>Pseudomonadati</taxon>
        <taxon>Pseudomonadota</taxon>
        <taxon>Alphaproteobacteria</taxon>
        <taxon>Rhodobacterales</taxon>
        <taxon>Roseobacteraceae</taxon>
        <taxon>Hasllibacter</taxon>
    </lineage>
</organism>
<evidence type="ECO:0000313" key="2">
    <source>
        <dbReference type="EMBL" id="PRY92895.1"/>
    </source>
</evidence>
<sequence>MSRLVVVSNRLPLGDNPSGGLVVALEEALSGGGVWVGNSGTPVDAVEERLTPHPGAAFDRLSFDVTHEEHENYYAGFANSVLWPLCHGRVDLMRMRPDYPSAYRRVNRRIARLIAGIVEPEDRIWVHDYHHLPLAYELRQLGVSNPVAFFLHIPFPGPMAFQALPNSAETARWIAAFDLFGLQSMRDVSACLEAFRTVPEASILLNGRMALRGEEVRVASYPIGIDVEEFARTAAAAPPRDTEGRATVIGVDRLDYSKGLPQRFRAFGTLLDRRPDLHGKVELLQIAPPTREEVEAYREIREELERMTGAINGAHADLDWTPIRYIHRPVPRDRLAGLYRAAYVGLVTPLADGMNLVAKEYMAAQDPKDPGVLILSKFAGAAEQMPEALIVNPHDGEDMVQAMVTALWMPLGERRERHGAIMKGMRARDVHWWRRAILADLERVAQGDAPKAA</sequence>
<dbReference type="Gene3D" id="3.40.50.2000">
    <property type="entry name" value="Glycogen Phosphorylase B"/>
    <property type="match status" value="2"/>
</dbReference>
<dbReference type="AlphaFoldDB" id="A0A2T0X1X7"/>
<dbReference type="Proteomes" id="UP000238801">
    <property type="component" value="Unassembled WGS sequence"/>
</dbReference>
<dbReference type="OrthoDB" id="9815690at2"/>
<accession>A0A2T0X1X7</accession>
<name>A0A2T0X1X7_9RHOB</name>
<dbReference type="CDD" id="cd03788">
    <property type="entry name" value="GT20_TPS"/>
    <property type="match status" value="1"/>
</dbReference>
<gene>
    <name evidence="2" type="ORF">BCF33_1758</name>
</gene>
<dbReference type="GO" id="GO:0003825">
    <property type="term" value="F:alpha,alpha-trehalose-phosphate synthase (UDP-forming) activity"/>
    <property type="evidence" value="ECO:0007669"/>
    <property type="project" value="TreeGrafter"/>
</dbReference>
<dbReference type="RefSeq" id="WP_106160547.1">
    <property type="nucleotide sequence ID" value="NZ_PVTT01000002.1"/>
</dbReference>
<proteinExistence type="inferred from homology"/>
<dbReference type="Pfam" id="PF00982">
    <property type="entry name" value="Glyco_transf_20"/>
    <property type="match status" value="1"/>
</dbReference>
<dbReference type="EMBL" id="PVTT01000002">
    <property type="protein sequence ID" value="PRY92895.1"/>
    <property type="molecule type" value="Genomic_DNA"/>
</dbReference>
<dbReference type="PANTHER" id="PTHR10788">
    <property type="entry name" value="TREHALOSE-6-PHOSPHATE SYNTHASE"/>
    <property type="match status" value="1"/>
</dbReference>